<sequence>MATISTHLRNFKEPTREQLTQLFFALPPDVPAGEHARGAGEQEKAKAGEQVERMEINAVLSLGVQGIEDSYAGKLHLLPPYLAFASLDRKSVRFTIPLCTIRRVERLNARAGIYALSLSLWHGMKIVVQLTSLRPTADLFCSLLRDALKAELQRGQMKVVKGFVKTCYSEVLVAESDEKDGAKPPEAPASEQESMYLGGLGLKFKFPGDPKKLREASKTKLWTTYLKMHGRNLTLLRYPQCTRLVQVGLPNRLRGEMWETLSGSLYLRFAYPGRYERILEENAGRTSTSTEEIEKDLHRSLPEYSAYQSEQGIGSLRRVLQAYSFKNPETGYCQAMNILAAAILIYMSEEQAFWLLEVICDRLLPGYYSPSMHGTLLDQRVFESLVQRCLPIIHDHFQQVDVQLSVASLPWFLSLFINSMPMVFAFRIIDCFFCMGPKVLFQVGLAILKINGEQLLQIQDDGGFLNLMRDYFTRLGESAHPNSTDPRARAITRFQELLLVSFREFAVITDDTILSERRKYRSEIVHSIETFSKRSSVRNLKSLGRFTKEQAGFIYDALFKAVCVEPPPAVSLPPPSLLTTKDGQEERPETRIGLRTFRVFLSEIATWARDEKIVSNGFQQRVDREVADHEMIDRLFFFWDTSIRGTLSFQDLVSGLDGVMFNDLMENIEWFFNLHDKNKDGYLTKDEVLTLSESLLFIFRFEVGDAYLGAVSRFMSNAFEYGDALLPRPEGANPEDPPPHIESNQPYMNLATFRMVVLADEILESFFETDFSSTFRLEPVPLMDLPSSNNGILGGLWQNIATDDNRKLLYKVSDEIGRTIGKHQVYHRPAIGKYTALEEPKARESLIMPTMRRSASKTSLTATDSSASLSSATLATSAPSTLSVEKQASTDVSSVEYSPMPTMFQAAAQAAAYMERTPFAIDDAKDIEDSEEEDLDVEDDGVMDEVDAFLEAHDSGLTEAEREIAKALINAEPVNG</sequence>
<dbReference type="GO" id="GO:0005509">
    <property type="term" value="F:calcium ion binding"/>
    <property type="evidence" value="ECO:0007669"/>
    <property type="project" value="InterPro"/>
</dbReference>
<feature type="domain" description="EF-hand" evidence="4">
    <location>
        <begin position="663"/>
        <end position="698"/>
    </location>
</feature>
<dbReference type="AlphaFoldDB" id="A0A8E2DUR2"/>
<dbReference type="GO" id="GO:0031267">
    <property type="term" value="F:small GTPase binding"/>
    <property type="evidence" value="ECO:0007669"/>
    <property type="project" value="TreeGrafter"/>
</dbReference>
<dbReference type="GO" id="GO:0005096">
    <property type="term" value="F:GTPase activator activity"/>
    <property type="evidence" value="ECO:0007669"/>
    <property type="project" value="TreeGrafter"/>
</dbReference>
<dbReference type="PROSITE" id="PS00018">
    <property type="entry name" value="EF_HAND_1"/>
    <property type="match status" value="1"/>
</dbReference>
<keyword evidence="1" id="KW-0106">Calcium</keyword>
<dbReference type="Gene3D" id="1.10.472.80">
    <property type="entry name" value="Ypt/Rab-GAP domain of gyp1p, domain 3"/>
    <property type="match status" value="1"/>
</dbReference>
<dbReference type="PROSITE" id="PS50222">
    <property type="entry name" value="EF_HAND_2"/>
    <property type="match status" value="1"/>
</dbReference>
<dbReference type="Proteomes" id="UP000250043">
    <property type="component" value="Unassembled WGS sequence"/>
</dbReference>
<evidence type="ECO:0000313" key="5">
    <source>
        <dbReference type="EMBL" id="OCH96364.1"/>
    </source>
</evidence>
<dbReference type="InterPro" id="IPR002048">
    <property type="entry name" value="EF_hand_dom"/>
</dbReference>
<feature type="compositionally biased region" description="Low complexity" evidence="2">
    <location>
        <begin position="856"/>
        <end position="883"/>
    </location>
</feature>
<evidence type="ECO:0000256" key="2">
    <source>
        <dbReference type="SAM" id="MobiDB-lite"/>
    </source>
</evidence>
<dbReference type="PANTHER" id="PTHR47219:SF20">
    <property type="entry name" value="TBC1 DOMAIN FAMILY MEMBER 2B"/>
    <property type="match status" value="1"/>
</dbReference>
<name>A0A8E2DUR2_9APHY</name>
<feature type="domain" description="Rab-GAP TBC" evidence="3">
    <location>
        <begin position="248"/>
        <end position="436"/>
    </location>
</feature>
<proteinExistence type="predicted"/>
<keyword evidence="6" id="KW-1185">Reference proteome</keyword>
<dbReference type="OrthoDB" id="17687at2759"/>
<dbReference type="InterPro" id="IPR011992">
    <property type="entry name" value="EF-hand-dom_pair"/>
</dbReference>
<gene>
    <name evidence="5" type="ORF">OBBRIDRAFT_787446</name>
</gene>
<dbReference type="FunFam" id="1.10.472.80:FF:000051">
    <property type="entry name" value="Probable MDR1-Mac1p interacting protein"/>
    <property type="match status" value="1"/>
</dbReference>
<dbReference type="PROSITE" id="PS50086">
    <property type="entry name" value="TBC_RABGAP"/>
    <property type="match status" value="1"/>
</dbReference>
<dbReference type="InterPro" id="IPR000195">
    <property type="entry name" value="Rab-GAP-TBC_dom"/>
</dbReference>
<evidence type="ECO:0000259" key="4">
    <source>
        <dbReference type="PROSITE" id="PS50222"/>
    </source>
</evidence>
<dbReference type="FunFam" id="1.10.8.270:FF:000002">
    <property type="entry name" value="TBC1 domain family member 9B"/>
    <property type="match status" value="1"/>
</dbReference>
<accession>A0A8E2DUR2</accession>
<dbReference type="SUPFAM" id="SSF47473">
    <property type="entry name" value="EF-hand"/>
    <property type="match status" value="1"/>
</dbReference>
<dbReference type="Gene3D" id="1.10.8.270">
    <property type="entry name" value="putative rabgap domain of human tbc1 domain family member 14 like domains"/>
    <property type="match status" value="1"/>
</dbReference>
<dbReference type="SMART" id="SM00164">
    <property type="entry name" value="TBC"/>
    <property type="match status" value="1"/>
</dbReference>
<dbReference type="SUPFAM" id="SSF47923">
    <property type="entry name" value="Ypt/Rab-GAP domain of gyp1p"/>
    <property type="match status" value="2"/>
</dbReference>
<protein>
    <submittedName>
        <fullName evidence="5">TBC-domain-containing protein</fullName>
    </submittedName>
</protein>
<organism evidence="5 6">
    <name type="scientific">Obba rivulosa</name>
    <dbReference type="NCBI Taxonomy" id="1052685"/>
    <lineage>
        <taxon>Eukaryota</taxon>
        <taxon>Fungi</taxon>
        <taxon>Dikarya</taxon>
        <taxon>Basidiomycota</taxon>
        <taxon>Agaricomycotina</taxon>
        <taxon>Agaricomycetes</taxon>
        <taxon>Polyporales</taxon>
        <taxon>Gelatoporiaceae</taxon>
        <taxon>Obba</taxon>
    </lineage>
</organism>
<dbReference type="InterPro" id="IPR035969">
    <property type="entry name" value="Rab-GAP_TBC_sf"/>
</dbReference>
<dbReference type="InterPro" id="IPR050302">
    <property type="entry name" value="Rab_GAP_TBC_domain"/>
</dbReference>
<evidence type="ECO:0000256" key="1">
    <source>
        <dbReference type="ARBA" id="ARBA00022837"/>
    </source>
</evidence>
<dbReference type="EMBL" id="KV722331">
    <property type="protein sequence ID" value="OCH96364.1"/>
    <property type="molecule type" value="Genomic_DNA"/>
</dbReference>
<dbReference type="InterPro" id="IPR018247">
    <property type="entry name" value="EF_Hand_1_Ca_BS"/>
</dbReference>
<reference evidence="5 6" key="1">
    <citation type="submission" date="2016-07" db="EMBL/GenBank/DDBJ databases">
        <title>Draft genome of the white-rot fungus Obba rivulosa 3A-2.</title>
        <authorList>
            <consortium name="DOE Joint Genome Institute"/>
            <person name="Miettinen O."/>
            <person name="Riley R."/>
            <person name="Acob R."/>
            <person name="Barry K."/>
            <person name="Cullen D."/>
            <person name="De Vries R."/>
            <person name="Hainaut M."/>
            <person name="Hatakka A."/>
            <person name="Henrissat B."/>
            <person name="Hilden K."/>
            <person name="Kuo R."/>
            <person name="Labutti K."/>
            <person name="Lipzen A."/>
            <person name="Makela M.R."/>
            <person name="Sandor L."/>
            <person name="Spatafora J.W."/>
            <person name="Grigoriev I.V."/>
            <person name="Hibbett D.S."/>
        </authorList>
    </citation>
    <scope>NUCLEOTIDE SEQUENCE [LARGE SCALE GENOMIC DNA]</scope>
    <source>
        <strain evidence="5 6">3A-2</strain>
    </source>
</reference>
<evidence type="ECO:0000313" key="6">
    <source>
        <dbReference type="Proteomes" id="UP000250043"/>
    </source>
</evidence>
<dbReference type="Pfam" id="PF00566">
    <property type="entry name" value="RabGAP-TBC"/>
    <property type="match status" value="1"/>
</dbReference>
<dbReference type="Gene3D" id="1.10.238.10">
    <property type="entry name" value="EF-hand"/>
    <property type="match status" value="1"/>
</dbReference>
<feature type="region of interest" description="Disordered" evidence="2">
    <location>
        <begin position="852"/>
        <end position="886"/>
    </location>
</feature>
<dbReference type="PANTHER" id="PTHR47219">
    <property type="entry name" value="RAB GTPASE-ACTIVATING PROTEIN 1-LIKE"/>
    <property type="match status" value="1"/>
</dbReference>
<evidence type="ECO:0000259" key="3">
    <source>
        <dbReference type="PROSITE" id="PS50086"/>
    </source>
</evidence>